<reference evidence="1 2" key="1">
    <citation type="journal article" date="2018" name="Front. Plant Sci.">
        <title>Red Clover (Trifolium pratense) and Zigzag Clover (T. medium) - A Picture of Genomic Similarities and Differences.</title>
        <authorList>
            <person name="Dluhosova J."/>
            <person name="Istvanek J."/>
            <person name="Nedelnik J."/>
            <person name="Repkova J."/>
        </authorList>
    </citation>
    <scope>NUCLEOTIDE SEQUENCE [LARGE SCALE GENOMIC DNA]</scope>
    <source>
        <strain evidence="2">cv. 10/8</strain>
        <tissue evidence="1">Leaf</tissue>
    </source>
</reference>
<sequence length="65" mass="7139">VNSNEWHLDTSVAAGGRSKVLQLVVPRSSCTESRLTSPWVSTACPRITDLDPSKFVILHACIKYP</sequence>
<name>A0A392NWW7_9FABA</name>
<dbReference type="Proteomes" id="UP000265520">
    <property type="component" value="Unassembled WGS sequence"/>
</dbReference>
<feature type="non-terminal residue" evidence="1">
    <location>
        <position position="1"/>
    </location>
</feature>
<accession>A0A392NWW7</accession>
<dbReference type="AlphaFoldDB" id="A0A392NWW7"/>
<dbReference type="EMBL" id="LXQA010054951">
    <property type="protein sequence ID" value="MCI04308.1"/>
    <property type="molecule type" value="Genomic_DNA"/>
</dbReference>
<keyword evidence="2" id="KW-1185">Reference proteome</keyword>
<organism evidence="1 2">
    <name type="scientific">Trifolium medium</name>
    <dbReference type="NCBI Taxonomy" id="97028"/>
    <lineage>
        <taxon>Eukaryota</taxon>
        <taxon>Viridiplantae</taxon>
        <taxon>Streptophyta</taxon>
        <taxon>Embryophyta</taxon>
        <taxon>Tracheophyta</taxon>
        <taxon>Spermatophyta</taxon>
        <taxon>Magnoliopsida</taxon>
        <taxon>eudicotyledons</taxon>
        <taxon>Gunneridae</taxon>
        <taxon>Pentapetalae</taxon>
        <taxon>rosids</taxon>
        <taxon>fabids</taxon>
        <taxon>Fabales</taxon>
        <taxon>Fabaceae</taxon>
        <taxon>Papilionoideae</taxon>
        <taxon>50 kb inversion clade</taxon>
        <taxon>NPAAA clade</taxon>
        <taxon>Hologalegina</taxon>
        <taxon>IRL clade</taxon>
        <taxon>Trifolieae</taxon>
        <taxon>Trifolium</taxon>
    </lineage>
</organism>
<protein>
    <submittedName>
        <fullName evidence="1">GPI transamidase component PIG-S-like</fullName>
    </submittedName>
</protein>
<gene>
    <name evidence="1" type="ORF">A2U01_0025355</name>
</gene>
<comment type="caution">
    <text evidence="1">The sequence shown here is derived from an EMBL/GenBank/DDBJ whole genome shotgun (WGS) entry which is preliminary data.</text>
</comment>
<evidence type="ECO:0000313" key="1">
    <source>
        <dbReference type="EMBL" id="MCI04308.1"/>
    </source>
</evidence>
<evidence type="ECO:0000313" key="2">
    <source>
        <dbReference type="Proteomes" id="UP000265520"/>
    </source>
</evidence>
<proteinExistence type="predicted"/>